<organism evidence="2 3">
    <name type="scientific">Marinobacter alkaliphilus</name>
    <dbReference type="NCBI Taxonomy" id="254719"/>
    <lineage>
        <taxon>Bacteria</taxon>
        <taxon>Pseudomonadati</taxon>
        <taxon>Pseudomonadota</taxon>
        <taxon>Gammaproteobacteria</taxon>
        <taxon>Pseudomonadales</taxon>
        <taxon>Marinobacteraceae</taxon>
        <taxon>Marinobacter</taxon>
    </lineage>
</organism>
<dbReference type="Proteomes" id="UP001445268">
    <property type="component" value="Plasmid unnamed2"/>
</dbReference>
<dbReference type="RefSeq" id="WP_342632688.1">
    <property type="nucleotide sequence ID" value="NZ_CP152382.1"/>
</dbReference>
<proteinExistence type="predicted"/>
<dbReference type="EMBL" id="CP152382">
    <property type="protein sequence ID" value="XAF56140.1"/>
    <property type="molecule type" value="Genomic_DNA"/>
</dbReference>
<accession>A0ABZ3E8V9</accession>
<reference evidence="2 3" key="1">
    <citation type="submission" date="2024-04" db="EMBL/GenBank/DDBJ databases">
        <title>Marinobacter sp. SBY-1.</title>
        <authorList>
            <person name="Pan C."/>
        </authorList>
    </citation>
    <scope>NUCLEOTIDE SEQUENCE [LARGE SCALE GENOMIC DNA]</scope>
    <source>
        <strain evidence="2 3">SBY-1</strain>
        <plasmid evidence="2 3">unnamed2</plasmid>
    </source>
</reference>
<protein>
    <submittedName>
        <fullName evidence="2">Uncharacterized protein</fullName>
    </submittedName>
</protein>
<geneLocation type="plasmid" evidence="2 3">
    <name>unnamed2</name>
</geneLocation>
<feature type="transmembrane region" description="Helical" evidence="1">
    <location>
        <begin position="73"/>
        <end position="96"/>
    </location>
</feature>
<keyword evidence="1" id="KW-0812">Transmembrane</keyword>
<keyword evidence="1" id="KW-1133">Transmembrane helix</keyword>
<feature type="transmembrane region" description="Helical" evidence="1">
    <location>
        <begin position="108"/>
        <end position="126"/>
    </location>
</feature>
<sequence>MSIRDLWHDVGQCQRSTQAASKLIGEIWNIMIPNIASQTIFWRTASVLLGAAISIYALQTIDTRAIPLAQLEIVDFALFSLFMVGGLVMMWGMLFSSDPKPLTKTNKLIEAAPALLGSVIAGAYVILATGTFQYFLVPAGIVAFALLKVLARHTWKALRTQGH</sequence>
<evidence type="ECO:0000256" key="1">
    <source>
        <dbReference type="SAM" id="Phobius"/>
    </source>
</evidence>
<evidence type="ECO:0000313" key="3">
    <source>
        <dbReference type="Proteomes" id="UP001445268"/>
    </source>
</evidence>
<keyword evidence="1" id="KW-0472">Membrane</keyword>
<name>A0ABZ3E8V9_9GAMM</name>
<keyword evidence="3" id="KW-1185">Reference proteome</keyword>
<gene>
    <name evidence="2" type="ORF">AAGT77_20515</name>
</gene>
<evidence type="ECO:0000313" key="2">
    <source>
        <dbReference type="EMBL" id="XAF56140.1"/>
    </source>
</evidence>
<keyword evidence="2" id="KW-0614">Plasmid</keyword>
<feature type="transmembrane region" description="Helical" evidence="1">
    <location>
        <begin position="40"/>
        <end position="61"/>
    </location>
</feature>
<feature type="transmembrane region" description="Helical" evidence="1">
    <location>
        <begin position="132"/>
        <end position="151"/>
    </location>
</feature>